<feature type="signal peptide" evidence="1">
    <location>
        <begin position="1"/>
        <end position="21"/>
    </location>
</feature>
<keyword evidence="3" id="KW-1185">Reference proteome</keyword>
<organism evidence="2 3">
    <name type="scientific">Peiella sedimenti</name>
    <dbReference type="NCBI Taxonomy" id="3061083"/>
    <lineage>
        <taxon>Bacteria</taxon>
        <taxon>Pseudomonadati</taxon>
        <taxon>Pseudomonadota</taxon>
        <taxon>Alphaproteobacteria</taxon>
        <taxon>Caulobacterales</taxon>
        <taxon>Caulobacteraceae</taxon>
        <taxon>Peiella</taxon>
    </lineage>
</organism>
<protein>
    <submittedName>
        <fullName evidence="2">Uncharacterized protein</fullName>
    </submittedName>
</protein>
<dbReference type="Proteomes" id="UP001169063">
    <property type="component" value="Unassembled WGS sequence"/>
</dbReference>
<proteinExistence type="predicted"/>
<evidence type="ECO:0000313" key="2">
    <source>
        <dbReference type="EMBL" id="MDO1557826.1"/>
    </source>
</evidence>
<accession>A0ABT8SH97</accession>
<dbReference type="RefSeq" id="WP_302108262.1">
    <property type="nucleotide sequence ID" value="NZ_JAUKTR010000001.1"/>
</dbReference>
<sequence length="601" mass="64052">MRSLLLASLALIAALAPAAQAAPSIAEAQAHYMGNRVAQAESAFAEIADDPAASPRDRSASERALARIAWLIDDRADLARPHVARALATGTDLCLTRSLAVRIDPPSGPQALLAAAELAAACDDPQRADSYRVALLDLVLERMRSDPADAWVAAYGQVLAQVVPEGAQSQPALHHRLAYAVLDGDAVAALTAWRGYFWLEGRDMPPVFADRFDSEVFPQGLGPSASLAGRLRLVDLLIRSGFGHAAEAFATQQALAERAGDDPSWISAQTYFALRRDLTAAELAANRRMARGQDATDFIAAVRSLGQQASGETEPGPMLAALGERWGLYGSVGTTSGYPSLHLGHIVQDDRREVRGFGDAAPIRYIALEGMIANGFETWLWDGAAAAGGWASGGDTIIQIRPGYADGVPAAWTISRPSPAREEALANIARLEAQDTSGDPAAPHPSVPARLRLQGIDAVATAHPDRRGFLAAYWDAILGYSIFLHEGRHVLDQRLDPAPPADQFEYRAKLTELGYSPHVRLPLATILSGVTGADNPHAVGNRRVQEALTAWIEANPDEVAGYDPARPAVLQIDKLSDEQIRAVARALDPQGPDGRITVTAD</sequence>
<feature type="chain" id="PRO_5047138766" evidence="1">
    <location>
        <begin position="22"/>
        <end position="601"/>
    </location>
</feature>
<evidence type="ECO:0000313" key="3">
    <source>
        <dbReference type="Proteomes" id="UP001169063"/>
    </source>
</evidence>
<evidence type="ECO:0000256" key="1">
    <source>
        <dbReference type="SAM" id="SignalP"/>
    </source>
</evidence>
<comment type="caution">
    <text evidence="2">The sequence shown here is derived from an EMBL/GenBank/DDBJ whole genome shotgun (WGS) entry which is preliminary data.</text>
</comment>
<keyword evidence="1" id="KW-0732">Signal</keyword>
<name>A0ABT8SH97_9CAUL</name>
<dbReference type="EMBL" id="JAUKTR010000001">
    <property type="protein sequence ID" value="MDO1557826.1"/>
    <property type="molecule type" value="Genomic_DNA"/>
</dbReference>
<gene>
    <name evidence="2" type="ORF">Q0812_00100</name>
</gene>
<reference evidence="2" key="1">
    <citation type="submission" date="2023-07" db="EMBL/GenBank/DDBJ databases">
        <title>Brevundimonas soil sp. nov., isolated from the soil of chemical plant.</title>
        <authorList>
            <person name="Wu N."/>
        </authorList>
    </citation>
    <scope>NUCLEOTIDE SEQUENCE</scope>
    <source>
        <strain evidence="2">XZ-24</strain>
    </source>
</reference>